<evidence type="ECO:0000259" key="10">
    <source>
        <dbReference type="PROSITE" id="PS50893"/>
    </source>
</evidence>
<evidence type="ECO:0000256" key="8">
    <source>
        <dbReference type="ARBA" id="ARBA00023136"/>
    </source>
</evidence>
<dbReference type="EMBL" id="HBGI01002753">
    <property type="protein sequence ID" value="CAD9240039.1"/>
    <property type="molecule type" value="Transcribed_RNA"/>
</dbReference>
<evidence type="ECO:0000256" key="2">
    <source>
        <dbReference type="ARBA" id="ARBA00014334"/>
    </source>
</evidence>
<dbReference type="FunFam" id="3.40.50.300:FF:000665">
    <property type="entry name" value="ABC transporter A family member 2"/>
    <property type="match status" value="1"/>
</dbReference>
<evidence type="ECO:0000256" key="5">
    <source>
        <dbReference type="ARBA" id="ARBA00022741"/>
    </source>
</evidence>
<feature type="domain" description="ABC transporter" evidence="10">
    <location>
        <begin position="567"/>
        <end position="797"/>
    </location>
</feature>
<keyword evidence="8 9" id="KW-0472">Membrane</keyword>
<protein>
    <recommendedName>
        <fullName evidence="2">Probable ATP-dependent transporter ycf16</fullName>
    </recommendedName>
</protein>
<feature type="transmembrane region" description="Helical" evidence="9">
    <location>
        <begin position="234"/>
        <end position="253"/>
    </location>
</feature>
<dbReference type="GO" id="GO:0016020">
    <property type="term" value="C:membrane"/>
    <property type="evidence" value="ECO:0007669"/>
    <property type="project" value="UniProtKB-SubCell"/>
</dbReference>
<evidence type="ECO:0000256" key="1">
    <source>
        <dbReference type="ARBA" id="ARBA00004141"/>
    </source>
</evidence>
<evidence type="ECO:0000256" key="4">
    <source>
        <dbReference type="ARBA" id="ARBA00022692"/>
    </source>
</evidence>
<proteinExistence type="predicted"/>
<accession>A0A7S1TLB7</accession>
<reference evidence="11" key="1">
    <citation type="submission" date="2021-01" db="EMBL/GenBank/DDBJ databases">
        <authorList>
            <person name="Corre E."/>
            <person name="Pelletier E."/>
            <person name="Niang G."/>
            <person name="Scheremetjew M."/>
            <person name="Finn R."/>
            <person name="Kale V."/>
            <person name="Holt S."/>
            <person name="Cochrane G."/>
            <person name="Meng A."/>
            <person name="Brown T."/>
            <person name="Cohen L."/>
        </authorList>
    </citation>
    <scope>NUCLEOTIDE SEQUENCE</scope>
    <source>
        <strain evidence="11">CCMP3124</strain>
    </source>
</reference>
<dbReference type="Gene3D" id="3.40.50.300">
    <property type="entry name" value="P-loop containing nucleotide triphosphate hydrolases"/>
    <property type="match status" value="1"/>
</dbReference>
<comment type="subcellular location">
    <subcellularLocation>
        <location evidence="1">Membrane</location>
        <topology evidence="1">Multi-pass membrane protein</topology>
    </subcellularLocation>
</comment>
<dbReference type="PROSITE" id="PS00211">
    <property type="entry name" value="ABC_TRANSPORTER_1"/>
    <property type="match status" value="1"/>
</dbReference>
<evidence type="ECO:0000313" key="11">
    <source>
        <dbReference type="EMBL" id="CAD9240039.1"/>
    </source>
</evidence>
<dbReference type="AlphaFoldDB" id="A0A7S1TLB7"/>
<organism evidence="11">
    <name type="scientific">Erythrolobus australicus</name>
    <dbReference type="NCBI Taxonomy" id="1077150"/>
    <lineage>
        <taxon>Eukaryota</taxon>
        <taxon>Rhodophyta</taxon>
        <taxon>Bangiophyceae</taxon>
        <taxon>Porphyridiales</taxon>
        <taxon>Porphyridiaceae</taxon>
        <taxon>Erythrolobus</taxon>
    </lineage>
</organism>
<dbReference type="PANTHER" id="PTHR19229">
    <property type="entry name" value="ATP-BINDING CASSETTE TRANSPORTER SUBFAMILY A ABCA"/>
    <property type="match status" value="1"/>
</dbReference>
<evidence type="ECO:0000256" key="3">
    <source>
        <dbReference type="ARBA" id="ARBA00022448"/>
    </source>
</evidence>
<dbReference type="InterPro" id="IPR026082">
    <property type="entry name" value="ABCA"/>
</dbReference>
<keyword evidence="7 9" id="KW-1133">Transmembrane helix</keyword>
<keyword evidence="4 9" id="KW-0812">Transmembrane</keyword>
<dbReference type="CDD" id="cd03263">
    <property type="entry name" value="ABC_subfamily_A"/>
    <property type="match status" value="1"/>
</dbReference>
<gene>
    <name evidence="11" type="ORF">EAUS1353_LOCUS1777</name>
</gene>
<feature type="transmembrane region" description="Helical" evidence="9">
    <location>
        <begin position="344"/>
        <end position="363"/>
    </location>
</feature>
<sequence length="928" mass="101789">MGRYWRVVGALTKKNVLLLVRDYGGLAVILIAPLIVSLLLFVTEVNNDANGGFAPDANELRNPVKYPINKIPLCSSLLEDSCFTLAYAPLQPHELADGRVLDAGVWVQKVAARNNVPDEQVIGLADSAALNAFLVARPNVTQAAYVFEPRDFELLGSGNVSFVVQYNNTPYEDFPLGQSFASELAIVPAMLASMSAVLIENLTGAGIEVTLMSSEYPHPELAFASNAVADYGPFLYYGTYTMALVLLLTTVTAEKELKLRLHMRMVGQLQSQHILSWLAVWLPLMTLTGLLLIAWGAAFQLGVFLPPNTFTLSLITFVLFGISLVLWLFLLATLTRRVQTVNEVVFTFYLLNYLVGQAGQFTYQVTPDGQPLLDDSLSVLRYIFALFPGAMFFRCVGLLAFAAPFGGLNWDNYNTQRYFPMDTCWAWMIWPAVVAFVLAIYLENVLPDQFGARRQPWYFLQPSYWRRHKRKPDSNQPVLQNEAANAADAAESVAQSAQSASDAVEVNRPVGPPQHSASAAAIPADLGNENYLTEHFAAHEDAEDDDVIEERRLIDTRDPELEAQSSIIIRNMVKRFKRDFFAVNGVSLSVRRDSLFALLGHNGAGKSTLFNLLTGVIPVTEGDAFIYGLSVVHDQDAIREIMGVCPQHDVLWASLTPREHIELFAALRGMTRDEGRREAEERLAQVNLTHKADARASSLSGGMQRRLSVAISLTGSPRIVFLDEATTGMDPVSRREVWEMINGAKRGRVIVLVTHSMEEADVLGDRVGIMARGKLRVVGTPLRLKNKFGAGYKLVVLSAPQGAQLIPPAVKSVIPGAELAQESVTAAGDRVLELSLPKSCVGRAPSAEALEELPIALRGAATELEALVRLLELDEQRDRLGVHNFSVSETTLEEVFLRITSLSAELDDTPGTKQCCSCCAPCGCCSKS</sequence>
<dbReference type="GO" id="GO:0016887">
    <property type="term" value="F:ATP hydrolysis activity"/>
    <property type="evidence" value="ECO:0007669"/>
    <property type="project" value="InterPro"/>
</dbReference>
<feature type="transmembrane region" description="Helical" evidence="9">
    <location>
        <begin position="274"/>
        <end position="298"/>
    </location>
</feature>
<dbReference type="GO" id="GO:0140359">
    <property type="term" value="F:ABC-type transporter activity"/>
    <property type="evidence" value="ECO:0007669"/>
    <property type="project" value="InterPro"/>
</dbReference>
<keyword evidence="5" id="KW-0547">Nucleotide-binding</keyword>
<evidence type="ECO:0000256" key="9">
    <source>
        <dbReference type="SAM" id="Phobius"/>
    </source>
</evidence>
<feature type="transmembrane region" description="Helical" evidence="9">
    <location>
        <begin position="23"/>
        <end position="42"/>
    </location>
</feature>
<dbReference type="InterPro" id="IPR017871">
    <property type="entry name" value="ABC_transporter-like_CS"/>
</dbReference>
<dbReference type="Pfam" id="PF00005">
    <property type="entry name" value="ABC_tran"/>
    <property type="match status" value="1"/>
</dbReference>
<name>A0A7S1TLB7_9RHOD</name>
<dbReference type="PANTHER" id="PTHR19229:SF205">
    <property type="entry name" value="ABC TRANSPORTER A FAMILY MEMBER 1-RELATED"/>
    <property type="match status" value="1"/>
</dbReference>
<evidence type="ECO:0000256" key="7">
    <source>
        <dbReference type="ARBA" id="ARBA00022989"/>
    </source>
</evidence>
<feature type="transmembrane region" description="Helical" evidence="9">
    <location>
        <begin position="424"/>
        <end position="442"/>
    </location>
</feature>
<keyword evidence="3" id="KW-0813">Transport</keyword>
<keyword evidence="6" id="KW-0067">ATP-binding</keyword>
<dbReference type="PROSITE" id="PS50893">
    <property type="entry name" value="ABC_TRANSPORTER_2"/>
    <property type="match status" value="1"/>
</dbReference>
<dbReference type="SUPFAM" id="SSF52540">
    <property type="entry name" value="P-loop containing nucleoside triphosphate hydrolases"/>
    <property type="match status" value="1"/>
</dbReference>
<dbReference type="SMART" id="SM00382">
    <property type="entry name" value="AAA"/>
    <property type="match status" value="1"/>
</dbReference>
<dbReference type="GO" id="GO:0005524">
    <property type="term" value="F:ATP binding"/>
    <property type="evidence" value="ECO:0007669"/>
    <property type="project" value="UniProtKB-KW"/>
</dbReference>
<dbReference type="InterPro" id="IPR003593">
    <property type="entry name" value="AAA+_ATPase"/>
</dbReference>
<feature type="transmembrane region" description="Helical" evidence="9">
    <location>
        <begin position="310"/>
        <end position="332"/>
    </location>
</feature>
<dbReference type="GO" id="GO:0005319">
    <property type="term" value="F:lipid transporter activity"/>
    <property type="evidence" value="ECO:0007669"/>
    <property type="project" value="TreeGrafter"/>
</dbReference>
<dbReference type="InterPro" id="IPR027417">
    <property type="entry name" value="P-loop_NTPase"/>
</dbReference>
<feature type="transmembrane region" description="Helical" evidence="9">
    <location>
        <begin position="383"/>
        <end position="403"/>
    </location>
</feature>
<dbReference type="InterPro" id="IPR003439">
    <property type="entry name" value="ABC_transporter-like_ATP-bd"/>
</dbReference>
<evidence type="ECO:0000256" key="6">
    <source>
        <dbReference type="ARBA" id="ARBA00022840"/>
    </source>
</evidence>